<dbReference type="GO" id="GO:0016020">
    <property type="term" value="C:membrane"/>
    <property type="evidence" value="ECO:0007669"/>
    <property type="project" value="UniProtKB-SubCell"/>
</dbReference>
<reference evidence="5" key="1">
    <citation type="submission" date="2014-05" db="EMBL/GenBank/DDBJ databases">
        <authorList>
            <person name="Chronopoulou M."/>
        </authorList>
    </citation>
    <scope>NUCLEOTIDE SEQUENCE</scope>
    <source>
        <tissue evidence="5">Whole organism</tissue>
    </source>
</reference>
<dbReference type="EMBL" id="HACA01001500">
    <property type="protein sequence ID" value="CDW18861.1"/>
    <property type="molecule type" value="Transcribed_RNA"/>
</dbReference>
<feature type="domain" description="Major facilitator superfamily (MFS) profile" evidence="4">
    <location>
        <begin position="20"/>
        <end position="599"/>
    </location>
</feature>
<proteinExistence type="predicted"/>
<keyword evidence="3" id="KW-0812">Transmembrane</keyword>
<name>A0A0K2T064_LEPSM</name>
<dbReference type="SUPFAM" id="SSF103473">
    <property type="entry name" value="MFS general substrate transporter"/>
    <property type="match status" value="1"/>
</dbReference>
<evidence type="ECO:0000259" key="4">
    <source>
        <dbReference type="PROSITE" id="PS50850"/>
    </source>
</evidence>
<feature type="transmembrane region" description="Helical" evidence="3">
    <location>
        <begin position="539"/>
        <end position="561"/>
    </location>
</feature>
<feature type="transmembrane region" description="Helical" evidence="3">
    <location>
        <begin position="448"/>
        <end position="467"/>
    </location>
</feature>
<feature type="transmembrane region" description="Helical" evidence="3">
    <location>
        <begin position="412"/>
        <end position="433"/>
    </location>
</feature>
<evidence type="ECO:0000313" key="5">
    <source>
        <dbReference type="EMBL" id="CDW18861.1"/>
    </source>
</evidence>
<accession>A0A0K2T064</accession>
<evidence type="ECO:0000256" key="2">
    <source>
        <dbReference type="SAM" id="MobiDB-lite"/>
    </source>
</evidence>
<feature type="region of interest" description="Disordered" evidence="2">
    <location>
        <begin position="209"/>
        <end position="228"/>
    </location>
</feature>
<evidence type="ECO:0000256" key="3">
    <source>
        <dbReference type="SAM" id="Phobius"/>
    </source>
</evidence>
<feature type="transmembrane region" description="Helical" evidence="3">
    <location>
        <begin position="479"/>
        <end position="498"/>
    </location>
</feature>
<dbReference type="PROSITE" id="PS50850">
    <property type="entry name" value="MFS"/>
    <property type="match status" value="1"/>
</dbReference>
<organism evidence="5">
    <name type="scientific">Lepeophtheirus salmonis</name>
    <name type="common">Salmon louse</name>
    <name type="synonym">Caligus salmonis</name>
    <dbReference type="NCBI Taxonomy" id="72036"/>
    <lineage>
        <taxon>Eukaryota</taxon>
        <taxon>Metazoa</taxon>
        <taxon>Ecdysozoa</taxon>
        <taxon>Arthropoda</taxon>
        <taxon>Crustacea</taxon>
        <taxon>Multicrustacea</taxon>
        <taxon>Hexanauplia</taxon>
        <taxon>Copepoda</taxon>
        <taxon>Siphonostomatoida</taxon>
        <taxon>Caligidae</taxon>
        <taxon>Lepeophtheirus</taxon>
    </lineage>
</organism>
<dbReference type="InterPro" id="IPR020846">
    <property type="entry name" value="MFS_dom"/>
</dbReference>
<dbReference type="AlphaFoldDB" id="A0A0K2T064"/>
<feature type="transmembrane region" description="Helical" evidence="3">
    <location>
        <begin position="21"/>
        <end position="46"/>
    </location>
</feature>
<dbReference type="PANTHER" id="PTHR11360">
    <property type="entry name" value="MONOCARBOXYLATE TRANSPORTER"/>
    <property type="match status" value="1"/>
</dbReference>
<comment type="subcellular location">
    <subcellularLocation>
        <location evidence="1">Membrane</location>
        <topology evidence="1">Multi-pass membrane protein</topology>
    </subcellularLocation>
</comment>
<feature type="transmembrane region" description="Helical" evidence="3">
    <location>
        <begin position="567"/>
        <end position="591"/>
    </location>
</feature>
<dbReference type="GO" id="GO:0008028">
    <property type="term" value="F:monocarboxylic acid transmembrane transporter activity"/>
    <property type="evidence" value="ECO:0007669"/>
    <property type="project" value="TreeGrafter"/>
</dbReference>
<dbReference type="EMBL" id="HACA01001499">
    <property type="protein sequence ID" value="CDW18860.1"/>
    <property type="molecule type" value="Transcribed_RNA"/>
</dbReference>
<sequence length="637" mass="71314">MDEEDEEEDYSYDAPDGGWGWVVVLGSFMVNCIADGVTFSFGILFIELQEEFQLSKALTAWVVSIFHAVPLLSGPLASTFCDRYGCRIATVIGSLLATFGFLLSSLGTSLAYLYITFGLIAGFGLSLCYVAAIVIVTIYFDDKRSLATGISVCGSGVGTFIFAPLTQFLVTEYRWRGASILLGGCCLQMVVCGLLFKDLHWSTSRSQRVTNGSLPRRRTKSTQEMRSVPSKMKTSSLLDLPTFLSSEDIKSSEEVITALRSKNYKLQMIKSPQDIEEMNQPIRHLCSRTHLKRKMSSFFRKNSTLTGLVPPLPQEKRKLGFIEATIDVCPVDEKHVYRMKMSKCQVSHTIVRYRVRASSCPDLLGIQSNSNASLHEIKDTRKEPKNGETIYLANGTGILSYFQNCSFMNFQFIFFCLSNLILYMWFDVMYIYLMDYAEKDLGFSPKRATLLISVIGIFNMLGGFIIGWCGDKDWINMNWLYASCMLICGIANAFVPFLTQYWALAFMAGLYGFSIAANYSLTSPILVEIVSLNQFSTAYGYVLLAQGMSNLIGPPLAGYLYDETKEWFYTFGLSGLFIALSGTLLLVIPFINFLKNLKSKHCDSPVENLRDSEEEEPLNTIVTFHSETPEKNNGIGI</sequence>
<dbReference type="CDD" id="cd17352">
    <property type="entry name" value="MFS_MCT_SLC16"/>
    <property type="match status" value="1"/>
</dbReference>
<keyword evidence="3" id="KW-0472">Membrane</keyword>
<feature type="transmembrane region" description="Helical" evidence="3">
    <location>
        <begin position="84"/>
        <end position="106"/>
    </location>
</feature>
<feature type="transmembrane region" description="Helical" evidence="3">
    <location>
        <begin position="58"/>
        <end position="77"/>
    </location>
</feature>
<keyword evidence="3" id="KW-1133">Transmembrane helix</keyword>
<protein>
    <recommendedName>
        <fullName evidence="4">Major facilitator superfamily (MFS) profile domain-containing protein</fullName>
    </recommendedName>
</protein>
<dbReference type="PANTHER" id="PTHR11360:SF260">
    <property type="entry name" value="MFS DOMAIN-CONTAINING PROTEIN"/>
    <property type="match status" value="1"/>
</dbReference>
<feature type="transmembrane region" description="Helical" evidence="3">
    <location>
        <begin position="146"/>
        <end position="165"/>
    </location>
</feature>
<dbReference type="Gene3D" id="1.20.1250.20">
    <property type="entry name" value="MFS general substrate transporter like domains"/>
    <property type="match status" value="2"/>
</dbReference>
<feature type="transmembrane region" description="Helical" evidence="3">
    <location>
        <begin position="177"/>
        <end position="196"/>
    </location>
</feature>
<dbReference type="InterPro" id="IPR036259">
    <property type="entry name" value="MFS_trans_sf"/>
</dbReference>
<dbReference type="InterPro" id="IPR011701">
    <property type="entry name" value="MFS"/>
</dbReference>
<dbReference type="OrthoDB" id="410267at2759"/>
<feature type="transmembrane region" description="Helical" evidence="3">
    <location>
        <begin position="112"/>
        <end position="139"/>
    </location>
</feature>
<dbReference type="Pfam" id="PF07690">
    <property type="entry name" value="MFS_1"/>
    <property type="match status" value="2"/>
</dbReference>
<evidence type="ECO:0000256" key="1">
    <source>
        <dbReference type="ARBA" id="ARBA00004141"/>
    </source>
</evidence>
<dbReference type="InterPro" id="IPR050327">
    <property type="entry name" value="Proton-linked_MCT"/>
</dbReference>
<feature type="transmembrane region" description="Helical" evidence="3">
    <location>
        <begin position="504"/>
        <end position="527"/>
    </location>
</feature>